<dbReference type="InterPro" id="IPR003593">
    <property type="entry name" value="AAA+_ATPase"/>
</dbReference>
<dbReference type="RefSeq" id="WP_112747782.1">
    <property type="nucleotide sequence ID" value="NZ_QMFY01000007.1"/>
</dbReference>
<evidence type="ECO:0000256" key="1">
    <source>
        <dbReference type="ARBA" id="ARBA00022448"/>
    </source>
</evidence>
<dbReference type="SUPFAM" id="SSF50331">
    <property type="entry name" value="MOP-like"/>
    <property type="match status" value="1"/>
</dbReference>
<keyword evidence="2" id="KW-0547">Nucleotide-binding</keyword>
<feature type="domain" description="ABC transporter" evidence="4">
    <location>
        <begin position="4"/>
        <end position="232"/>
    </location>
</feature>
<dbReference type="GO" id="GO:0005524">
    <property type="term" value="F:ATP binding"/>
    <property type="evidence" value="ECO:0007669"/>
    <property type="project" value="UniProtKB-KW"/>
</dbReference>
<evidence type="ECO:0000256" key="3">
    <source>
        <dbReference type="ARBA" id="ARBA00022840"/>
    </source>
</evidence>
<dbReference type="GO" id="GO:0022857">
    <property type="term" value="F:transmembrane transporter activity"/>
    <property type="evidence" value="ECO:0007669"/>
    <property type="project" value="InterPro"/>
</dbReference>
<dbReference type="InterPro" id="IPR013611">
    <property type="entry name" value="Transp-assoc_OB_typ2"/>
</dbReference>
<accession>A0A364Y384</accession>
<dbReference type="InterPro" id="IPR003439">
    <property type="entry name" value="ABC_transporter-like_ATP-bd"/>
</dbReference>
<dbReference type="SMART" id="SM00382">
    <property type="entry name" value="AAA"/>
    <property type="match status" value="1"/>
</dbReference>
<comment type="caution">
    <text evidence="5">The sequence shown here is derived from an EMBL/GenBank/DDBJ whole genome shotgun (WGS) entry which is preliminary data.</text>
</comment>
<reference evidence="5 6" key="1">
    <citation type="submission" date="2018-06" db="EMBL/GenBank/DDBJ databases">
        <title>Chryseolinea flavus sp. nov., a member of the phylum Bacteroidetes isolated from soil.</title>
        <authorList>
            <person name="Li Y."/>
            <person name="Wang J."/>
        </authorList>
    </citation>
    <scope>NUCLEOTIDE SEQUENCE [LARGE SCALE GENOMIC DNA]</scope>
    <source>
        <strain evidence="5 6">SDU1-6</strain>
    </source>
</reference>
<dbReference type="Pfam" id="PF08402">
    <property type="entry name" value="TOBE_2"/>
    <property type="match status" value="1"/>
</dbReference>
<gene>
    <name evidence="5" type="ORF">DQQ10_15460</name>
</gene>
<evidence type="ECO:0000256" key="2">
    <source>
        <dbReference type="ARBA" id="ARBA00022741"/>
    </source>
</evidence>
<name>A0A364Y384_9BACT</name>
<dbReference type="InterPro" id="IPR027417">
    <property type="entry name" value="P-loop_NTPase"/>
</dbReference>
<sequence length="320" mass="35421">MTLLKLSSVKKAIAQDFVLQDISFTQRKLQKIVVAGETGSGKSTLLKLISGLARPDEGEIFFEQKSVHDAVFEKLVPGHPGIAYLSQHFELPKFLRVEQVLEYANMLSAEEAATLFEVCQISHLLKRKTDQLSGGEKQRIAMARLLCSSPRLLLLDEPFSHLDLPHKNTLKDVIRDIGEKLKITCVLVSHDPDDTLPWADKIIVLKDGKIVQQGTPDKIYREPVNEYVAGLFGKYNVIPPAKAKLFPGLKLKSKTKNILIRPESFSLVGPTKKGATGKIKKINFLGGFAEAEIDVDGQIVTVRVIGNHIKEGKKVKVAVV</sequence>
<dbReference type="Pfam" id="PF00005">
    <property type="entry name" value="ABC_tran"/>
    <property type="match status" value="1"/>
</dbReference>
<dbReference type="PROSITE" id="PS50893">
    <property type="entry name" value="ABC_TRANSPORTER_2"/>
    <property type="match status" value="1"/>
</dbReference>
<organism evidence="5 6">
    <name type="scientific">Pseudochryseolinea flava</name>
    <dbReference type="NCBI Taxonomy" id="2059302"/>
    <lineage>
        <taxon>Bacteria</taxon>
        <taxon>Pseudomonadati</taxon>
        <taxon>Bacteroidota</taxon>
        <taxon>Cytophagia</taxon>
        <taxon>Cytophagales</taxon>
        <taxon>Fulvivirgaceae</taxon>
        <taxon>Pseudochryseolinea</taxon>
    </lineage>
</organism>
<dbReference type="PROSITE" id="PS00211">
    <property type="entry name" value="ABC_TRANSPORTER_1"/>
    <property type="match status" value="1"/>
</dbReference>
<dbReference type="InterPro" id="IPR050093">
    <property type="entry name" value="ABC_SmlMolc_Importer"/>
</dbReference>
<keyword evidence="3 5" id="KW-0067">ATP-binding</keyword>
<dbReference type="InterPro" id="IPR008995">
    <property type="entry name" value="Mo/tungstate-bd_C_term_dom"/>
</dbReference>
<proteinExistence type="predicted"/>
<dbReference type="EMBL" id="QMFY01000007">
    <property type="protein sequence ID" value="RAW00440.1"/>
    <property type="molecule type" value="Genomic_DNA"/>
</dbReference>
<dbReference type="OrthoDB" id="9802264at2"/>
<dbReference type="PANTHER" id="PTHR42781">
    <property type="entry name" value="SPERMIDINE/PUTRESCINE IMPORT ATP-BINDING PROTEIN POTA"/>
    <property type="match status" value="1"/>
</dbReference>
<dbReference type="InterPro" id="IPR025662">
    <property type="entry name" value="Sigma_54_int_dom_ATP-bd_1"/>
</dbReference>
<dbReference type="Gene3D" id="3.40.50.300">
    <property type="entry name" value="P-loop containing nucleotide triphosphate hydrolases"/>
    <property type="match status" value="1"/>
</dbReference>
<evidence type="ECO:0000313" key="6">
    <source>
        <dbReference type="Proteomes" id="UP000251889"/>
    </source>
</evidence>
<dbReference type="InterPro" id="IPR017871">
    <property type="entry name" value="ABC_transporter-like_CS"/>
</dbReference>
<keyword evidence="1" id="KW-0813">Transport</keyword>
<evidence type="ECO:0000259" key="4">
    <source>
        <dbReference type="PROSITE" id="PS50893"/>
    </source>
</evidence>
<dbReference type="GO" id="GO:0016887">
    <property type="term" value="F:ATP hydrolysis activity"/>
    <property type="evidence" value="ECO:0007669"/>
    <property type="project" value="InterPro"/>
</dbReference>
<dbReference type="SUPFAM" id="SSF52540">
    <property type="entry name" value="P-loop containing nucleoside triphosphate hydrolases"/>
    <property type="match status" value="1"/>
</dbReference>
<dbReference type="Proteomes" id="UP000251889">
    <property type="component" value="Unassembled WGS sequence"/>
</dbReference>
<dbReference type="AlphaFoldDB" id="A0A364Y384"/>
<protein>
    <submittedName>
        <fullName evidence="5">ABC transporter ATP-binding protein</fullName>
    </submittedName>
</protein>
<keyword evidence="6" id="KW-1185">Reference proteome</keyword>
<evidence type="ECO:0000313" key="5">
    <source>
        <dbReference type="EMBL" id="RAW00440.1"/>
    </source>
</evidence>
<dbReference type="PROSITE" id="PS00675">
    <property type="entry name" value="SIGMA54_INTERACT_1"/>
    <property type="match status" value="1"/>
</dbReference>
<dbReference type="GO" id="GO:0043190">
    <property type="term" value="C:ATP-binding cassette (ABC) transporter complex"/>
    <property type="evidence" value="ECO:0007669"/>
    <property type="project" value="InterPro"/>
</dbReference>
<dbReference type="PANTHER" id="PTHR42781:SF4">
    <property type="entry name" value="SPERMIDINE_PUTRESCINE IMPORT ATP-BINDING PROTEIN POTA"/>
    <property type="match status" value="1"/>
</dbReference>